<evidence type="ECO:0000256" key="3">
    <source>
        <dbReference type="ARBA" id="ARBA00023082"/>
    </source>
</evidence>
<protein>
    <submittedName>
        <fullName evidence="8">RNA polymerase, sigma-24 subunit, ECF subfamily</fullName>
    </submittedName>
</protein>
<dbReference type="InterPro" id="IPR014284">
    <property type="entry name" value="RNA_pol_sigma-70_dom"/>
</dbReference>
<evidence type="ECO:0000256" key="5">
    <source>
        <dbReference type="ARBA" id="ARBA00023163"/>
    </source>
</evidence>
<name>B1ZRE0_OPITP</name>
<evidence type="ECO:0000256" key="4">
    <source>
        <dbReference type="ARBA" id="ARBA00023125"/>
    </source>
</evidence>
<comment type="similarity">
    <text evidence="1">Belongs to the sigma-70 factor family. ECF subfamily.</text>
</comment>
<reference evidence="8 9" key="1">
    <citation type="journal article" date="2011" name="J. Bacteriol.">
        <title>Genome sequence of the verrucomicrobium Opitutus terrae PB90-1, an abundant inhabitant of rice paddy soil ecosystems.</title>
        <authorList>
            <person name="van Passel M.W."/>
            <person name="Kant R."/>
            <person name="Palva A."/>
            <person name="Copeland A."/>
            <person name="Lucas S."/>
            <person name="Lapidus A."/>
            <person name="Glavina del Rio T."/>
            <person name="Pitluck S."/>
            <person name="Goltsman E."/>
            <person name="Clum A."/>
            <person name="Sun H."/>
            <person name="Schmutz J."/>
            <person name="Larimer F.W."/>
            <person name="Land M.L."/>
            <person name="Hauser L."/>
            <person name="Kyrpides N."/>
            <person name="Mikhailova N."/>
            <person name="Richardson P.P."/>
            <person name="Janssen P.H."/>
            <person name="de Vos W.M."/>
            <person name="Smidt H."/>
        </authorList>
    </citation>
    <scope>NUCLEOTIDE SEQUENCE [LARGE SCALE GENOMIC DNA]</scope>
    <source>
        <strain evidence="9">DSM 11246 / JCM 15787 / PB90-1</strain>
    </source>
</reference>
<dbReference type="PANTHER" id="PTHR43133:SF8">
    <property type="entry name" value="RNA POLYMERASE SIGMA FACTOR HI_1459-RELATED"/>
    <property type="match status" value="1"/>
</dbReference>
<evidence type="ECO:0000313" key="9">
    <source>
        <dbReference type="Proteomes" id="UP000007013"/>
    </source>
</evidence>
<dbReference type="InterPro" id="IPR007630">
    <property type="entry name" value="RNA_pol_sigma70_r4"/>
</dbReference>
<dbReference type="GO" id="GO:0016987">
    <property type="term" value="F:sigma factor activity"/>
    <property type="evidence" value="ECO:0007669"/>
    <property type="project" value="UniProtKB-KW"/>
</dbReference>
<evidence type="ECO:0000256" key="1">
    <source>
        <dbReference type="ARBA" id="ARBA00010641"/>
    </source>
</evidence>
<dbReference type="InterPro" id="IPR013325">
    <property type="entry name" value="RNA_pol_sigma_r2"/>
</dbReference>
<dbReference type="STRING" id="452637.Oter_1342"/>
<dbReference type="Gene3D" id="1.10.10.10">
    <property type="entry name" value="Winged helix-like DNA-binding domain superfamily/Winged helix DNA-binding domain"/>
    <property type="match status" value="1"/>
</dbReference>
<dbReference type="eggNOG" id="COG1595">
    <property type="taxonomic scope" value="Bacteria"/>
</dbReference>
<dbReference type="RefSeq" id="WP_012374165.1">
    <property type="nucleotide sequence ID" value="NC_010571.1"/>
</dbReference>
<keyword evidence="9" id="KW-1185">Reference proteome</keyword>
<dbReference type="InterPro" id="IPR007627">
    <property type="entry name" value="RNA_pol_sigma70_r2"/>
</dbReference>
<organism evidence="8 9">
    <name type="scientific">Opitutus terrae (strain DSM 11246 / JCM 15787 / PB90-1)</name>
    <dbReference type="NCBI Taxonomy" id="452637"/>
    <lineage>
        <taxon>Bacteria</taxon>
        <taxon>Pseudomonadati</taxon>
        <taxon>Verrucomicrobiota</taxon>
        <taxon>Opitutia</taxon>
        <taxon>Opitutales</taxon>
        <taxon>Opitutaceae</taxon>
        <taxon>Opitutus</taxon>
    </lineage>
</organism>
<dbReference type="Gene3D" id="1.10.1740.10">
    <property type="match status" value="1"/>
</dbReference>
<dbReference type="OrthoDB" id="195458at2"/>
<evidence type="ECO:0000313" key="8">
    <source>
        <dbReference type="EMBL" id="ACB74627.1"/>
    </source>
</evidence>
<sequence>MTPTDTELLHRYSAQRSEAAFAELVQRYIDVVYHTALRQSGGRRDVAEDITQAVFVLVAQKAGRLQGHEMLAGWLHTATRYVAKDHRRAEARRLIREREANAMHDDPRRAEVEWDRVRPVLDDALSELKPADREAVLLRYFMGISLAEVGARLSVSENAARMRIDRALERLRARLARRGVTSTTTALGAVLANSAAAGAPANLASSITIAALSGTATGTGGAGLAGLLISMNNTKVIVGLAAALSMGGVGTSLWQAATVREVESALANVSRERDALQARLGAIEKGAQAPDQIRAGGVAPSRGTVANGATESGVGSAATRATKGATTAPAVQQPAKSSILQMLNRNPAFRDAELQRQRANMGLKYGPFYRSLRLSSGQIAEFEDAMCEWLQTNMETTALAAEQGLRETDPKLAGLVKPAMDSLTARLRSAIGEEGLMQLGPYEQSSDAHETISLLAGNLYYTDVPLSAAQAEQLIRIVAANTGQMKVTGIVGKPRELNWETILTQAQGVLAPVQLATLQRLADRSRYQRMVEALASGAEVEASGVPTADSSSGVTTAGGG</sequence>
<proteinExistence type="inferred from homology"/>
<dbReference type="SUPFAM" id="SSF88946">
    <property type="entry name" value="Sigma2 domain of RNA polymerase sigma factors"/>
    <property type="match status" value="1"/>
</dbReference>
<dbReference type="Pfam" id="PF04545">
    <property type="entry name" value="Sigma70_r4"/>
    <property type="match status" value="1"/>
</dbReference>
<dbReference type="SUPFAM" id="SSF88659">
    <property type="entry name" value="Sigma3 and sigma4 domains of RNA polymerase sigma factors"/>
    <property type="match status" value="1"/>
</dbReference>
<dbReference type="HOGENOM" id="CLU_531917_0_0_0"/>
<keyword evidence="2" id="KW-0805">Transcription regulation</keyword>
<feature type="domain" description="RNA polymerase sigma-70 region 2" evidence="6">
    <location>
        <begin position="24"/>
        <end position="93"/>
    </location>
</feature>
<evidence type="ECO:0000259" key="7">
    <source>
        <dbReference type="Pfam" id="PF04545"/>
    </source>
</evidence>
<dbReference type="AlphaFoldDB" id="B1ZRE0"/>
<dbReference type="GO" id="GO:0006352">
    <property type="term" value="P:DNA-templated transcription initiation"/>
    <property type="evidence" value="ECO:0007669"/>
    <property type="project" value="InterPro"/>
</dbReference>
<dbReference type="InterPro" id="IPR013324">
    <property type="entry name" value="RNA_pol_sigma_r3/r4-like"/>
</dbReference>
<evidence type="ECO:0000256" key="2">
    <source>
        <dbReference type="ARBA" id="ARBA00023015"/>
    </source>
</evidence>
<accession>B1ZRE0</accession>
<keyword evidence="3" id="KW-0731">Sigma factor</keyword>
<dbReference type="InterPro" id="IPR039425">
    <property type="entry name" value="RNA_pol_sigma-70-like"/>
</dbReference>
<gene>
    <name evidence="8" type="ordered locus">Oter_1342</name>
</gene>
<dbReference type="PANTHER" id="PTHR43133">
    <property type="entry name" value="RNA POLYMERASE ECF-TYPE SIGMA FACTO"/>
    <property type="match status" value="1"/>
</dbReference>
<evidence type="ECO:0000259" key="6">
    <source>
        <dbReference type="Pfam" id="PF04542"/>
    </source>
</evidence>
<dbReference type="GO" id="GO:0003677">
    <property type="term" value="F:DNA binding"/>
    <property type="evidence" value="ECO:0007669"/>
    <property type="project" value="UniProtKB-KW"/>
</dbReference>
<feature type="domain" description="RNA polymerase sigma-70 region 4" evidence="7">
    <location>
        <begin position="124"/>
        <end position="173"/>
    </location>
</feature>
<keyword evidence="5" id="KW-0804">Transcription</keyword>
<dbReference type="Pfam" id="PF04542">
    <property type="entry name" value="Sigma70_r2"/>
    <property type="match status" value="1"/>
</dbReference>
<dbReference type="NCBIfam" id="TIGR02937">
    <property type="entry name" value="sigma70-ECF"/>
    <property type="match status" value="1"/>
</dbReference>
<dbReference type="InterPro" id="IPR036388">
    <property type="entry name" value="WH-like_DNA-bd_sf"/>
</dbReference>
<keyword evidence="4" id="KW-0238">DNA-binding</keyword>
<dbReference type="Proteomes" id="UP000007013">
    <property type="component" value="Chromosome"/>
</dbReference>
<dbReference type="KEGG" id="ote:Oter_1342"/>
<dbReference type="EMBL" id="CP001032">
    <property type="protein sequence ID" value="ACB74627.1"/>
    <property type="molecule type" value="Genomic_DNA"/>
</dbReference>